<evidence type="ECO:0000313" key="3">
    <source>
        <dbReference type="EMBL" id="CAG7609747.1"/>
    </source>
</evidence>
<dbReference type="InterPro" id="IPR033880">
    <property type="entry name" value="SPFH_YdjI"/>
</dbReference>
<dbReference type="Pfam" id="PF12773">
    <property type="entry name" value="DZR"/>
    <property type="match status" value="1"/>
</dbReference>
<reference evidence="3" key="1">
    <citation type="submission" date="2021-06" db="EMBL/GenBank/DDBJ databases">
        <authorList>
            <person name="Criscuolo A."/>
        </authorList>
    </citation>
    <scope>NUCLEOTIDE SEQUENCE</scope>
    <source>
        <strain evidence="3">CIP111600</strain>
    </source>
</reference>
<dbReference type="Pfam" id="PF13421">
    <property type="entry name" value="Band_7_1"/>
    <property type="match status" value="1"/>
</dbReference>
<accession>A0A916NMZ5</accession>
<dbReference type="AlphaFoldDB" id="A0A916NMZ5"/>
<dbReference type="EMBL" id="CAJVAS010000003">
    <property type="protein sequence ID" value="CAG7609747.1"/>
    <property type="molecule type" value="Genomic_DNA"/>
</dbReference>
<organism evidence="3 4">
    <name type="scientific">Paenibacillus solanacearum</name>
    <dbReference type="NCBI Taxonomy" id="2048548"/>
    <lineage>
        <taxon>Bacteria</taxon>
        <taxon>Bacillati</taxon>
        <taxon>Bacillota</taxon>
        <taxon>Bacilli</taxon>
        <taxon>Bacillales</taxon>
        <taxon>Paenibacillaceae</taxon>
        <taxon>Paenibacillus</taxon>
    </lineage>
</organism>
<gene>
    <name evidence="3" type="ORF">PAESOLCIP111_01202</name>
</gene>
<evidence type="ECO:0000259" key="1">
    <source>
        <dbReference type="Pfam" id="PF12773"/>
    </source>
</evidence>
<dbReference type="Proteomes" id="UP000693672">
    <property type="component" value="Unassembled WGS sequence"/>
</dbReference>
<feature type="domain" description="DZANK-type" evidence="1">
    <location>
        <begin position="335"/>
        <end position="378"/>
    </location>
</feature>
<proteinExistence type="predicted"/>
<dbReference type="CDD" id="cd03408">
    <property type="entry name" value="SPFH_like_u1"/>
    <property type="match status" value="1"/>
</dbReference>
<dbReference type="PANTHER" id="PTHR37826:SF2">
    <property type="entry name" value="ZINC-RIBBON DOMAIN-CONTAINING PROTEIN"/>
    <property type="match status" value="1"/>
</dbReference>
<evidence type="ECO:0000259" key="2">
    <source>
        <dbReference type="Pfam" id="PF13421"/>
    </source>
</evidence>
<dbReference type="InterPro" id="IPR025874">
    <property type="entry name" value="DZR"/>
</dbReference>
<name>A0A916NMZ5_9BACL</name>
<sequence length="382" mass="42228">MAIIEVIKYDGAPDMLVWKYPNQQLGTWTQLIVNESQEALLFKGGEALDLFGAGRHTLSTQNIPVLSALVNLPFGGKSPFTAEVWFVNKLRKLDIKWGTSSPIQLQEPKYQMLVSVRAFGQFGIQVTDTRKFLHKLVGTLGEFDQGSLSKYFKGILLMNIKEFISTYLVRKKISILEMNAYLTDISRQLEERVAPVFEEYGLRLIHFSIESINLPEHDPATVRLKEALAKKAEMNILGYTYQQERTFNTLENAAKNEGGRSAFMDAGIGLGMGQSVGHSVGNKLSRMVDELDGLDEEALTCPKCRTSNESDAKFCIECGGAILRPEPENDPSAACGECGAVLQEGSKFCQECGAGVALTCKKCHQSVQPGQKFCFECGNKLS</sequence>
<dbReference type="PANTHER" id="PTHR37826">
    <property type="entry name" value="FLOTILLIN BAND_7_5 DOMAIN PROTEIN"/>
    <property type="match status" value="1"/>
</dbReference>
<protein>
    <recommendedName>
        <fullName evidence="5">Antifreeze protein type I</fullName>
    </recommendedName>
</protein>
<dbReference type="RefSeq" id="WP_218091004.1">
    <property type="nucleotide sequence ID" value="NZ_CAJVAS010000003.1"/>
</dbReference>
<feature type="domain" description="SPFH" evidence="2">
    <location>
        <begin position="18"/>
        <end position="217"/>
    </location>
</feature>
<keyword evidence="4" id="KW-1185">Reference proteome</keyword>
<comment type="caution">
    <text evidence="3">The sequence shown here is derived from an EMBL/GenBank/DDBJ whole genome shotgun (WGS) entry which is preliminary data.</text>
</comment>
<evidence type="ECO:0000313" key="4">
    <source>
        <dbReference type="Proteomes" id="UP000693672"/>
    </source>
</evidence>
<evidence type="ECO:0008006" key="5">
    <source>
        <dbReference type="Google" id="ProtNLM"/>
    </source>
</evidence>